<dbReference type="SUPFAM" id="SSF51735">
    <property type="entry name" value="NAD(P)-binding Rossmann-fold domains"/>
    <property type="match status" value="1"/>
</dbReference>
<dbReference type="Gene3D" id="3.40.50.720">
    <property type="entry name" value="NAD(P)-binding Rossmann-like Domain"/>
    <property type="match status" value="1"/>
</dbReference>
<protein>
    <submittedName>
        <fullName evidence="3">NAD(P)-binding protein</fullName>
    </submittedName>
</protein>
<comment type="caution">
    <text evidence="3">The sequence shown here is derived from an EMBL/GenBank/DDBJ whole genome shotgun (WGS) entry which is preliminary data.</text>
</comment>
<comment type="similarity">
    <text evidence="1">Belongs to the short-chain dehydrogenases/reductases (SDR) family.</text>
</comment>
<dbReference type="EMBL" id="MU006115">
    <property type="protein sequence ID" value="KAF2834778.1"/>
    <property type="molecule type" value="Genomic_DNA"/>
</dbReference>
<organism evidence="3 4">
    <name type="scientific">Patellaria atrata CBS 101060</name>
    <dbReference type="NCBI Taxonomy" id="1346257"/>
    <lineage>
        <taxon>Eukaryota</taxon>
        <taxon>Fungi</taxon>
        <taxon>Dikarya</taxon>
        <taxon>Ascomycota</taxon>
        <taxon>Pezizomycotina</taxon>
        <taxon>Dothideomycetes</taxon>
        <taxon>Dothideomycetes incertae sedis</taxon>
        <taxon>Patellariales</taxon>
        <taxon>Patellariaceae</taxon>
        <taxon>Patellaria</taxon>
    </lineage>
</organism>
<dbReference type="InterPro" id="IPR002347">
    <property type="entry name" value="SDR_fam"/>
</dbReference>
<evidence type="ECO:0000256" key="1">
    <source>
        <dbReference type="ARBA" id="ARBA00006484"/>
    </source>
</evidence>
<proteinExistence type="inferred from homology"/>
<keyword evidence="4" id="KW-1185">Reference proteome</keyword>
<dbReference type="GO" id="GO:0016491">
    <property type="term" value="F:oxidoreductase activity"/>
    <property type="evidence" value="ECO:0007669"/>
    <property type="project" value="UniProtKB-KW"/>
</dbReference>
<dbReference type="InterPro" id="IPR036291">
    <property type="entry name" value="NAD(P)-bd_dom_sf"/>
</dbReference>
<gene>
    <name evidence="3" type="ORF">M501DRAFT_1020566</name>
</gene>
<sequence>MTSHSEWGQETGAPEIAQTFSEQIRGRTILITGVSPGGLGYATALSIASQSPSLLILASRSPEKLEEVRTDILKTHPSTTVDLVILDLSSQESIRRAAAEVTQLTKILDVLINNAAVVYQTRHLTAEGIEAQFGTNHIGHFLFTCLLLPKLLASAQTSVPGSTRIINLTSAGHRLSPVRFHDYNFEGKPIPEEEEHYKPIPDSVLQKRDGYPTFIAYGQCKSANILFTVGLTKRLKDQGIVAYSPHPGSIATGLNRDFDEEAQGIVKWSAKSWKTLDQGAATTLVAAFDPALNTPEGIYLSDCQYAEPVSHASDPVLADRLWALSEELTGQKLKS</sequence>
<accession>A0A9P4VKR8</accession>
<dbReference type="PANTHER" id="PTHR24320">
    <property type="entry name" value="RETINOL DEHYDROGENASE"/>
    <property type="match status" value="1"/>
</dbReference>
<evidence type="ECO:0000256" key="2">
    <source>
        <dbReference type="ARBA" id="ARBA00023002"/>
    </source>
</evidence>
<evidence type="ECO:0000313" key="3">
    <source>
        <dbReference type="EMBL" id="KAF2834778.1"/>
    </source>
</evidence>
<dbReference type="PANTHER" id="PTHR24320:SF283">
    <property type="entry name" value="RETINOL DEHYDROGENASE 11"/>
    <property type="match status" value="1"/>
</dbReference>
<dbReference type="AlphaFoldDB" id="A0A9P4VKR8"/>
<dbReference type="Proteomes" id="UP000799429">
    <property type="component" value="Unassembled WGS sequence"/>
</dbReference>
<dbReference type="Pfam" id="PF00106">
    <property type="entry name" value="adh_short"/>
    <property type="match status" value="1"/>
</dbReference>
<evidence type="ECO:0000313" key="4">
    <source>
        <dbReference type="Proteomes" id="UP000799429"/>
    </source>
</evidence>
<name>A0A9P4VKR8_9PEZI</name>
<reference evidence="3" key="1">
    <citation type="journal article" date="2020" name="Stud. Mycol.">
        <title>101 Dothideomycetes genomes: a test case for predicting lifestyles and emergence of pathogens.</title>
        <authorList>
            <person name="Haridas S."/>
            <person name="Albert R."/>
            <person name="Binder M."/>
            <person name="Bloem J."/>
            <person name="Labutti K."/>
            <person name="Salamov A."/>
            <person name="Andreopoulos B."/>
            <person name="Baker S."/>
            <person name="Barry K."/>
            <person name="Bills G."/>
            <person name="Bluhm B."/>
            <person name="Cannon C."/>
            <person name="Castanera R."/>
            <person name="Culley D."/>
            <person name="Daum C."/>
            <person name="Ezra D."/>
            <person name="Gonzalez J."/>
            <person name="Henrissat B."/>
            <person name="Kuo A."/>
            <person name="Liang C."/>
            <person name="Lipzen A."/>
            <person name="Lutzoni F."/>
            <person name="Magnuson J."/>
            <person name="Mondo S."/>
            <person name="Nolan M."/>
            <person name="Ohm R."/>
            <person name="Pangilinan J."/>
            <person name="Park H.-J."/>
            <person name="Ramirez L."/>
            <person name="Alfaro M."/>
            <person name="Sun H."/>
            <person name="Tritt A."/>
            <person name="Yoshinaga Y."/>
            <person name="Zwiers L.-H."/>
            <person name="Turgeon B."/>
            <person name="Goodwin S."/>
            <person name="Spatafora J."/>
            <person name="Crous P."/>
            <person name="Grigoriev I."/>
        </authorList>
    </citation>
    <scope>NUCLEOTIDE SEQUENCE</scope>
    <source>
        <strain evidence="3">CBS 101060</strain>
    </source>
</reference>
<keyword evidence="2" id="KW-0560">Oxidoreductase</keyword>
<dbReference type="OrthoDB" id="191139at2759"/>